<evidence type="ECO:0000256" key="3">
    <source>
        <dbReference type="SAM" id="SignalP"/>
    </source>
</evidence>
<evidence type="ECO:0000313" key="4">
    <source>
        <dbReference type="EMBL" id="EGB01805.1"/>
    </source>
</evidence>
<name>F0YSV4_AURAN</name>
<feature type="transmembrane region" description="Helical" evidence="2">
    <location>
        <begin position="167"/>
        <end position="190"/>
    </location>
</feature>
<reference evidence="4 5" key="1">
    <citation type="journal article" date="2011" name="Proc. Natl. Acad. Sci. U.S.A.">
        <title>Niche of harmful alga Aureococcus anophagefferens revealed through ecogenomics.</title>
        <authorList>
            <person name="Gobler C.J."/>
            <person name="Berry D.L."/>
            <person name="Dyhrman S.T."/>
            <person name="Wilhelm S.W."/>
            <person name="Salamov A."/>
            <person name="Lobanov A.V."/>
            <person name="Zhang Y."/>
            <person name="Collier J.L."/>
            <person name="Wurch L.L."/>
            <person name="Kustka A.B."/>
            <person name="Dill B.D."/>
            <person name="Shah M."/>
            <person name="VerBerkmoes N.C."/>
            <person name="Kuo A."/>
            <person name="Terry A."/>
            <person name="Pangilinan J."/>
            <person name="Lindquist E.A."/>
            <person name="Lucas S."/>
            <person name="Paulsen I.T."/>
            <person name="Hattenrath-Lehmann T.K."/>
            <person name="Talmage S.C."/>
            <person name="Walker E.A."/>
            <person name="Koch F."/>
            <person name="Burson A.M."/>
            <person name="Marcoval M.A."/>
            <person name="Tang Y.Z."/>
            <person name="Lecleir G.R."/>
            <person name="Coyne K.J."/>
            <person name="Berg G.M."/>
            <person name="Bertrand E.M."/>
            <person name="Saito M.A."/>
            <person name="Gladyshev V.N."/>
            <person name="Grigoriev I.V."/>
        </authorList>
    </citation>
    <scope>NUCLEOTIDE SEQUENCE [LARGE SCALE GENOMIC DNA]</scope>
    <source>
        <strain evidence="5">CCMP 1984</strain>
    </source>
</reference>
<gene>
    <name evidence="4" type="ORF">AURANDRAFT_69478</name>
</gene>
<keyword evidence="2" id="KW-0812">Transmembrane</keyword>
<feature type="region of interest" description="Disordered" evidence="1">
    <location>
        <begin position="328"/>
        <end position="357"/>
    </location>
</feature>
<feature type="transmembrane region" description="Helical" evidence="2">
    <location>
        <begin position="49"/>
        <end position="66"/>
    </location>
</feature>
<keyword evidence="2" id="KW-1133">Transmembrane helix</keyword>
<dbReference type="KEGG" id="aaf:AURANDRAFT_69478"/>
<dbReference type="EMBL" id="GL834156">
    <property type="protein sequence ID" value="EGB01805.1"/>
    <property type="molecule type" value="Genomic_DNA"/>
</dbReference>
<protein>
    <submittedName>
        <fullName evidence="4">Uncharacterized protein</fullName>
    </submittedName>
</protein>
<dbReference type="AlphaFoldDB" id="F0YSV4"/>
<evidence type="ECO:0000256" key="2">
    <source>
        <dbReference type="SAM" id="Phobius"/>
    </source>
</evidence>
<feature type="non-terminal residue" evidence="4">
    <location>
        <position position="357"/>
    </location>
</feature>
<keyword evidence="2" id="KW-0472">Membrane</keyword>
<proteinExistence type="predicted"/>
<evidence type="ECO:0000313" key="5">
    <source>
        <dbReference type="Proteomes" id="UP000002729"/>
    </source>
</evidence>
<dbReference type="InParanoid" id="F0YSV4"/>
<feature type="transmembrane region" description="Helical" evidence="2">
    <location>
        <begin position="210"/>
        <end position="233"/>
    </location>
</feature>
<organism evidence="5">
    <name type="scientific">Aureococcus anophagefferens</name>
    <name type="common">Harmful bloom alga</name>
    <dbReference type="NCBI Taxonomy" id="44056"/>
    <lineage>
        <taxon>Eukaryota</taxon>
        <taxon>Sar</taxon>
        <taxon>Stramenopiles</taxon>
        <taxon>Ochrophyta</taxon>
        <taxon>Pelagophyceae</taxon>
        <taxon>Pelagomonadales</taxon>
        <taxon>Pelagomonadaceae</taxon>
        <taxon>Aureococcus</taxon>
    </lineage>
</organism>
<keyword evidence="3" id="KW-0732">Signal</keyword>
<dbReference type="GeneID" id="20227541"/>
<feature type="non-terminal residue" evidence="4">
    <location>
        <position position="1"/>
    </location>
</feature>
<keyword evidence="5" id="KW-1185">Reference proteome</keyword>
<feature type="transmembrane region" description="Helical" evidence="2">
    <location>
        <begin position="136"/>
        <end position="155"/>
    </location>
</feature>
<sequence>LAQLVGWAALGLFAADQAAGLWVAAKSSKPRSPRHAVLLEACSTPKAQIVAPALALAGLRCAYFAFPMFEARDRVVCVELGADVRALAVYDAGGPLLLFVLSAIAARWLQVLSGEAKCRSASLHGDTLKALCAWNGAYAVAAAASTAALVALAGSRGDALRAVGRAMLVYLAAAHGLQGLGYVAIGRRFLARLDVSAKGSERVRALRDRVRAQLVVTGAGSLANAALLLAVVAEAAPTPRRAFLCVALGQRAVELALAATAAFLGLKVDASSGLSGAARRARASVRRRVSAVAKAVRRSTKPLRKPPAPPSAKVVEFNAIYARSAGRFARESPIPRASPDPRASGPGPSPPPFDLRN</sequence>
<feature type="signal peptide" evidence="3">
    <location>
        <begin position="1"/>
        <end position="20"/>
    </location>
</feature>
<feature type="chain" id="PRO_5003264857" evidence="3">
    <location>
        <begin position="21"/>
        <end position="357"/>
    </location>
</feature>
<evidence type="ECO:0000256" key="1">
    <source>
        <dbReference type="SAM" id="MobiDB-lite"/>
    </source>
</evidence>
<accession>F0YSV4</accession>
<feature type="transmembrane region" description="Helical" evidence="2">
    <location>
        <begin position="87"/>
        <end position="109"/>
    </location>
</feature>
<dbReference type="Proteomes" id="UP000002729">
    <property type="component" value="Unassembled WGS sequence"/>
</dbReference>
<feature type="compositionally biased region" description="Pro residues" evidence="1">
    <location>
        <begin position="347"/>
        <end position="357"/>
    </location>
</feature>
<dbReference type="RefSeq" id="XP_009043496.1">
    <property type="nucleotide sequence ID" value="XM_009045248.1"/>
</dbReference>